<dbReference type="EMBL" id="JANPXH010000005">
    <property type="protein sequence ID" value="MCR6675472.1"/>
    <property type="molecule type" value="Genomic_DNA"/>
</dbReference>
<dbReference type="KEGG" id="ema:C1192_15385"/>
<reference evidence="3" key="1">
    <citation type="submission" date="2022-07" db="EMBL/GenBank/DDBJ databases">
        <title>Diversity of ethanolamine utilization by human commensal Escherichia coli.</title>
        <authorList>
            <person name="Jubelin G."/>
        </authorList>
    </citation>
    <scope>NUCLEOTIDE SEQUENCE</scope>
    <source>
        <strain evidence="3">S1</strain>
    </source>
</reference>
<proteinExistence type="predicted"/>
<feature type="compositionally biased region" description="Polar residues" evidence="1">
    <location>
        <begin position="97"/>
        <end position="106"/>
    </location>
</feature>
<dbReference type="RefSeq" id="WP_071985614.1">
    <property type="nucleotide sequence ID" value="NZ_CACSXJ020000007.1"/>
</dbReference>
<name>A0AAW5MU29_9ESCH</name>
<keyword evidence="2" id="KW-0812">Transmembrane</keyword>
<evidence type="ECO:0000313" key="4">
    <source>
        <dbReference type="Proteomes" id="UP001206878"/>
    </source>
</evidence>
<evidence type="ECO:0000313" key="3">
    <source>
        <dbReference type="EMBL" id="MCR6675472.1"/>
    </source>
</evidence>
<comment type="caution">
    <text evidence="3">The sequence shown here is derived from an EMBL/GenBank/DDBJ whole genome shotgun (WGS) entry which is preliminary data.</text>
</comment>
<gene>
    <name evidence="3" type="ORF">NVV43_07610</name>
</gene>
<evidence type="ECO:0000256" key="2">
    <source>
        <dbReference type="SAM" id="Phobius"/>
    </source>
</evidence>
<feature type="transmembrane region" description="Helical" evidence="2">
    <location>
        <begin position="63"/>
        <end position="80"/>
    </location>
</feature>
<evidence type="ECO:0000256" key="1">
    <source>
        <dbReference type="SAM" id="MobiDB-lite"/>
    </source>
</evidence>
<protein>
    <submittedName>
        <fullName evidence="3">Uncharacterized protein</fullName>
    </submittedName>
</protein>
<keyword evidence="2" id="KW-0472">Membrane</keyword>
<accession>A0AAW5MU29</accession>
<keyword evidence="2" id="KW-1133">Transmembrane helix</keyword>
<dbReference type="Proteomes" id="UP001206878">
    <property type="component" value="Unassembled WGS sequence"/>
</dbReference>
<organism evidence="3 4">
    <name type="scientific">Escherichia marmotae</name>
    <dbReference type="NCBI Taxonomy" id="1499973"/>
    <lineage>
        <taxon>Bacteria</taxon>
        <taxon>Pseudomonadati</taxon>
        <taxon>Pseudomonadota</taxon>
        <taxon>Gammaproteobacteria</taxon>
        <taxon>Enterobacterales</taxon>
        <taxon>Enterobacteriaceae</taxon>
        <taxon>Escherichia</taxon>
    </lineage>
</organism>
<dbReference type="AlphaFoldDB" id="A0AAW5MU29"/>
<sequence length="117" mass="13344">MGEVAAASQWVLLYSYLLTFQYRPEKYERVSDCARKILHASKILNIDVMNALMHYHSKNNQPIMLMFLCVMALHAFLWGVNLNCSLRSELSDCRLTSAQNKKQNARMSGRSGASRGE</sequence>
<feature type="region of interest" description="Disordered" evidence="1">
    <location>
        <begin position="97"/>
        <end position="117"/>
    </location>
</feature>